<proteinExistence type="predicted"/>
<dbReference type="EMBL" id="JAMZFV010000004">
    <property type="protein sequence ID" value="MCP1109489.1"/>
    <property type="molecule type" value="Genomic_DNA"/>
</dbReference>
<evidence type="ECO:0000256" key="2">
    <source>
        <dbReference type="ARBA" id="ARBA00022679"/>
    </source>
</evidence>
<protein>
    <submittedName>
        <fullName evidence="4">Glycosyltransferase</fullName>
        <ecNumber evidence="4">2.4.-.-</ecNumber>
    </submittedName>
</protein>
<keyword evidence="5" id="KW-1185">Reference proteome</keyword>
<dbReference type="EC" id="2.4.-.-" evidence="4"/>
<dbReference type="GO" id="GO:0016757">
    <property type="term" value="F:glycosyltransferase activity"/>
    <property type="evidence" value="ECO:0007669"/>
    <property type="project" value="UniProtKB-KW"/>
</dbReference>
<accession>A0ABT1EG74</accession>
<name>A0ABT1EG74_9FIRM</name>
<keyword evidence="2 4" id="KW-0808">Transferase</keyword>
<sequence>MFKQNVTIEPLLSAIIPYYNVGRNLIENCLESILAQSYQNYEVIIIDDGSEDEFSLIVDELSNKDQRISVWHQDNQGVSVARNLGVELAKGDYVTFVDADDEIAPFFFAEAMRIIIDTDVDEVIGANITTDNIAMEIEKDESTKYRILSGQERYWFRQHLLGKVYRVADGGAGIGRGSVARIIRMSIARKVKFNSELVICEDGIWNLETLNKCNKICVVEQIWYKYYRNPQSATRKFNPEIIRQCEQYFAEIPKHIDMGKDEDYCGYVERIMELLWLFVYKSFLGHPQGITTLEKEAAVRHLYTSSPWTKISEARYFRLTSKKNKIKSLLYKHKLLLLYWDIKAAWKKLH</sequence>
<dbReference type="InterPro" id="IPR029044">
    <property type="entry name" value="Nucleotide-diphossugar_trans"/>
</dbReference>
<dbReference type="PANTHER" id="PTHR22916">
    <property type="entry name" value="GLYCOSYLTRANSFERASE"/>
    <property type="match status" value="1"/>
</dbReference>
<dbReference type="InterPro" id="IPR001173">
    <property type="entry name" value="Glyco_trans_2-like"/>
</dbReference>
<feature type="domain" description="Glycosyltransferase 2-like" evidence="3">
    <location>
        <begin position="13"/>
        <end position="142"/>
    </location>
</feature>
<dbReference type="SUPFAM" id="SSF53448">
    <property type="entry name" value="Nucleotide-diphospho-sugar transferases"/>
    <property type="match status" value="1"/>
</dbReference>
<dbReference type="Gene3D" id="3.90.550.10">
    <property type="entry name" value="Spore Coat Polysaccharide Biosynthesis Protein SpsA, Chain A"/>
    <property type="match status" value="1"/>
</dbReference>
<comment type="caution">
    <text evidence="4">The sequence shown here is derived from an EMBL/GenBank/DDBJ whole genome shotgun (WGS) entry which is preliminary data.</text>
</comment>
<dbReference type="Pfam" id="PF00535">
    <property type="entry name" value="Glycos_transf_2"/>
    <property type="match status" value="1"/>
</dbReference>
<evidence type="ECO:0000313" key="4">
    <source>
        <dbReference type="EMBL" id="MCP1109489.1"/>
    </source>
</evidence>
<dbReference type="RefSeq" id="WP_262068396.1">
    <property type="nucleotide sequence ID" value="NZ_JAMXOC010000004.1"/>
</dbReference>
<dbReference type="Proteomes" id="UP001523565">
    <property type="component" value="Unassembled WGS sequence"/>
</dbReference>
<dbReference type="PANTHER" id="PTHR22916:SF51">
    <property type="entry name" value="GLYCOSYLTRANSFERASE EPSH-RELATED"/>
    <property type="match status" value="1"/>
</dbReference>
<evidence type="ECO:0000313" key="5">
    <source>
        <dbReference type="Proteomes" id="UP001523565"/>
    </source>
</evidence>
<organism evidence="4 5">
    <name type="scientific">Ohessyouella blattaphilus</name>
    <dbReference type="NCBI Taxonomy" id="2949333"/>
    <lineage>
        <taxon>Bacteria</taxon>
        <taxon>Bacillati</taxon>
        <taxon>Bacillota</taxon>
        <taxon>Clostridia</taxon>
        <taxon>Lachnospirales</taxon>
        <taxon>Lachnospiraceae</taxon>
        <taxon>Ohessyouella</taxon>
    </lineage>
</organism>
<gene>
    <name evidence="4" type="ORF">NK118_04400</name>
</gene>
<evidence type="ECO:0000256" key="1">
    <source>
        <dbReference type="ARBA" id="ARBA00022676"/>
    </source>
</evidence>
<evidence type="ECO:0000259" key="3">
    <source>
        <dbReference type="Pfam" id="PF00535"/>
    </source>
</evidence>
<reference evidence="4 5" key="1">
    <citation type="journal article" date="2022" name="Genome Biol. Evol.">
        <title>Host diet, physiology and behaviors set the stage for Lachnospiraceae cladogenesis.</title>
        <authorList>
            <person name="Vera-Ponce De Leon A."/>
            <person name="Schneider M."/>
            <person name="Jahnes B.C."/>
            <person name="Sadowski V."/>
            <person name="Camuy-Velez L.A."/>
            <person name="Duan J."/>
            <person name="Sabree Z.L."/>
        </authorList>
    </citation>
    <scope>NUCLEOTIDE SEQUENCE [LARGE SCALE GENOMIC DNA]</scope>
    <source>
        <strain evidence="4 5">PAL227</strain>
    </source>
</reference>
<keyword evidence="1 4" id="KW-0328">Glycosyltransferase</keyword>
<dbReference type="CDD" id="cd00761">
    <property type="entry name" value="Glyco_tranf_GTA_type"/>
    <property type="match status" value="1"/>
</dbReference>